<dbReference type="Gene3D" id="3.80.30.20">
    <property type="entry name" value="tm_1862 like domain"/>
    <property type="match status" value="1"/>
</dbReference>
<dbReference type="InterPro" id="IPR007197">
    <property type="entry name" value="rSAM"/>
</dbReference>
<dbReference type="Pfam" id="PF04055">
    <property type="entry name" value="Radical_SAM"/>
    <property type="match status" value="1"/>
</dbReference>
<dbReference type="EMBL" id="SETE01000007">
    <property type="protein sequence ID" value="RYM32191.1"/>
    <property type="molecule type" value="Genomic_DNA"/>
</dbReference>
<dbReference type="SUPFAM" id="SSF102114">
    <property type="entry name" value="Radical SAM enzymes"/>
    <property type="match status" value="1"/>
</dbReference>
<evidence type="ECO:0000313" key="8">
    <source>
        <dbReference type="Proteomes" id="UP000293952"/>
    </source>
</evidence>
<proteinExistence type="predicted"/>
<dbReference type="InterPro" id="IPR051198">
    <property type="entry name" value="BchE-like"/>
</dbReference>
<dbReference type="GO" id="GO:0046872">
    <property type="term" value="F:metal ion binding"/>
    <property type="evidence" value="ECO:0007669"/>
    <property type="project" value="UniProtKB-KW"/>
</dbReference>
<comment type="cofactor">
    <cofactor evidence="1">
        <name>[4Fe-4S] cluster</name>
        <dbReference type="ChEBI" id="CHEBI:49883"/>
    </cofactor>
</comment>
<dbReference type="PROSITE" id="PS51918">
    <property type="entry name" value="RADICAL_SAM"/>
    <property type="match status" value="1"/>
</dbReference>
<accession>A0A4Q4KGC3</accession>
<organism evidence="7 8">
    <name type="scientific">Brumimicrobium glaciale</name>
    <dbReference type="NCBI Taxonomy" id="200475"/>
    <lineage>
        <taxon>Bacteria</taxon>
        <taxon>Pseudomonadati</taxon>
        <taxon>Bacteroidota</taxon>
        <taxon>Flavobacteriia</taxon>
        <taxon>Flavobacteriales</taxon>
        <taxon>Crocinitomicaceae</taxon>
        <taxon>Brumimicrobium</taxon>
    </lineage>
</organism>
<sequence>MRSKLLLVTPPFTQLNTAYPATAYLRGFLEEHAISTEHCDLSIELFTSIFTSDFLRSIIKEAEDMQSFNHPLVRKYKKLYISRVEDVIKFLQKSDIEAANKILEKDFLPKGHRLSNVNTKIKWADGEIGVIDRAKHHATLFIEEIGDFIQANVDEFFAFTKYAEQIATASCSYDQLDEFLNYEPTLIEDKMLEIFEKQLLKHNPTLVCFTIPFPGNLFAALRCSQFIKQFYPHIKIAIGGGYCNTELRSLEDPRIFDCIDFISMDDGEGPLLKMVNYLEGNVEINELERTYVLENSRVVYKNKIPNTIYHHKNLPAPNYAGLPYDKYVSFLDVVNPMHRMWTDARWNKLTISHGCYWKQCSFCDVNLDYISNYQNTTADALVDKIEKIIKDTGISGFHFVDEAAPPKMCRALSLKLIERNVKITWWTNIRFEKTFSAELCELMAKSGCIAVTGGLEVASDRLLAKMKKGVDIAQVTRVTHNFSQQNIMVHAYLMYGFPTQNEQETIDSLEVVKQLFQKNCIQSAYWHQFTTTIHSPIGKNPEDFGINIIGPSFKGFAQNDLYHEDPTGADHKIYGKGLNLALNAYLNNSGFDKEMQNWFDFPVPKTTQSMDLIESFLLEGMAKTVAVG</sequence>
<dbReference type="GO" id="GO:0003824">
    <property type="term" value="F:catalytic activity"/>
    <property type="evidence" value="ECO:0007669"/>
    <property type="project" value="InterPro"/>
</dbReference>
<dbReference type="InterPro" id="IPR023404">
    <property type="entry name" value="rSAM_horseshoe"/>
</dbReference>
<evidence type="ECO:0000313" key="7">
    <source>
        <dbReference type="EMBL" id="RYM32191.1"/>
    </source>
</evidence>
<dbReference type="RefSeq" id="WP_130094788.1">
    <property type="nucleotide sequence ID" value="NZ_SETE01000007.1"/>
</dbReference>
<dbReference type="InterPro" id="IPR058240">
    <property type="entry name" value="rSAM_sf"/>
</dbReference>
<dbReference type="PANTHER" id="PTHR43409:SF7">
    <property type="entry name" value="BLL1977 PROTEIN"/>
    <property type="match status" value="1"/>
</dbReference>
<dbReference type="SFLD" id="SFLDG01082">
    <property type="entry name" value="B12-binding_domain_containing"/>
    <property type="match status" value="1"/>
</dbReference>
<keyword evidence="3" id="KW-0479">Metal-binding</keyword>
<dbReference type="OrthoDB" id="9801424at2"/>
<dbReference type="InterPro" id="IPR006638">
    <property type="entry name" value="Elp3/MiaA/NifB-like_rSAM"/>
</dbReference>
<dbReference type="GO" id="GO:0005829">
    <property type="term" value="C:cytosol"/>
    <property type="evidence" value="ECO:0007669"/>
    <property type="project" value="TreeGrafter"/>
</dbReference>
<evidence type="ECO:0000256" key="2">
    <source>
        <dbReference type="ARBA" id="ARBA00022691"/>
    </source>
</evidence>
<feature type="domain" description="Radical SAM core" evidence="6">
    <location>
        <begin position="341"/>
        <end position="557"/>
    </location>
</feature>
<dbReference type="SMART" id="SM00729">
    <property type="entry name" value="Elp3"/>
    <property type="match status" value="1"/>
</dbReference>
<gene>
    <name evidence="7" type="ORF">ERX46_15570</name>
</gene>
<dbReference type="PANTHER" id="PTHR43409">
    <property type="entry name" value="ANAEROBIC MAGNESIUM-PROTOPORPHYRIN IX MONOMETHYL ESTER CYCLASE-RELATED"/>
    <property type="match status" value="1"/>
</dbReference>
<evidence type="ECO:0000259" key="6">
    <source>
        <dbReference type="PROSITE" id="PS51918"/>
    </source>
</evidence>
<evidence type="ECO:0000256" key="4">
    <source>
        <dbReference type="ARBA" id="ARBA00023004"/>
    </source>
</evidence>
<dbReference type="SFLD" id="SFLDS00029">
    <property type="entry name" value="Radical_SAM"/>
    <property type="match status" value="1"/>
</dbReference>
<keyword evidence="5" id="KW-0411">Iron-sulfur</keyword>
<keyword evidence="4" id="KW-0408">Iron</keyword>
<dbReference type="AlphaFoldDB" id="A0A4Q4KGC3"/>
<protein>
    <submittedName>
        <fullName evidence="7">Radical SAM protein</fullName>
    </submittedName>
</protein>
<name>A0A4Q4KGC3_9FLAO</name>
<evidence type="ECO:0000256" key="5">
    <source>
        <dbReference type="ARBA" id="ARBA00023014"/>
    </source>
</evidence>
<comment type="caution">
    <text evidence="7">The sequence shown here is derived from an EMBL/GenBank/DDBJ whole genome shotgun (WGS) entry which is preliminary data.</text>
</comment>
<keyword evidence="2" id="KW-0949">S-adenosyl-L-methionine</keyword>
<dbReference type="GO" id="GO:0051536">
    <property type="term" value="F:iron-sulfur cluster binding"/>
    <property type="evidence" value="ECO:0007669"/>
    <property type="project" value="UniProtKB-KW"/>
</dbReference>
<evidence type="ECO:0000256" key="1">
    <source>
        <dbReference type="ARBA" id="ARBA00001966"/>
    </source>
</evidence>
<dbReference type="Proteomes" id="UP000293952">
    <property type="component" value="Unassembled WGS sequence"/>
</dbReference>
<reference evidence="7 8" key="1">
    <citation type="submission" date="2019-02" db="EMBL/GenBank/DDBJ databases">
        <title>Genome sequence of the sea-ice species Brumimicrobium glaciale.</title>
        <authorList>
            <person name="Bowman J.P."/>
        </authorList>
    </citation>
    <scope>NUCLEOTIDE SEQUENCE [LARGE SCALE GENOMIC DNA]</scope>
    <source>
        <strain evidence="7 8">IC156</strain>
    </source>
</reference>
<keyword evidence="8" id="KW-1185">Reference proteome</keyword>
<evidence type="ECO:0000256" key="3">
    <source>
        <dbReference type="ARBA" id="ARBA00022723"/>
    </source>
</evidence>